<feature type="transmembrane region" description="Helical" evidence="6">
    <location>
        <begin position="556"/>
        <end position="573"/>
    </location>
</feature>
<evidence type="ECO:0000256" key="1">
    <source>
        <dbReference type="ARBA" id="ARBA00004141"/>
    </source>
</evidence>
<dbReference type="PROSITE" id="PS50928">
    <property type="entry name" value="ABC_TM1"/>
    <property type="match status" value="2"/>
</dbReference>
<dbReference type="EMBL" id="WJNH01000004">
    <property type="protein sequence ID" value="MRG86246.1"/>
    <property type="molecule type" value="Genomic_DNA"/>
</dbReference>
<keyword evidence="2 6" id="KW-0813">Transport</keyword>
<feature type="transmembrane region" description="Helical" evidence="6">
    <location>
        <begin position="342"/>
        <end position="363"/>
    </location>
</feature>
<feature type="domain" description="ABC transmembrane type-1" evidence="7">
    <location>
        <begin position="414"/>
        <end position="631"/>
    </location>
</feature>
<protein>
    <submittedName>
        <fullName evidence="8">ABC transporter permease subunit</fullName>
    </submittedName>
</protein>
<feature type="transmembrane region" description="Helical" evidence="6">
    <location>
        <begin position="158"/>
        <end position="178"/>
    </location>
</feature>
<evidence type="ECO:0000256" key="4">
    <source>
        <dbReference type="ARBA" id="ARBA00022989"/>
    </source>
</evidence>
<dbReference type="SUPFAM" id="SSF161098">
    <property type="entry name" value="MetI-like"/>
    <property type="match status" value="2"/>
</dbReference>
<feature type="domain" description="ABC transmembrane type-1" evidence="7">
    <location>
        <begin position="76"/>
        <end position="273"/>
    </location>
</feature>
<keyword evidence="3 6" id="KW-0812">Transmembrane</keyword>
<dbReference type="Proteomes" id="UP000480185">
    <property type="component" value="Unassembled WGS sequence"/>
</dbReference>
<gene>
    <name evidence="8" type="ORF">GH754_07890</name>
</gene>
<dbReference type="AlphaFoldDB" id="A0A6G1X5R7"/>
<dbReference type="PANTHER" id="PTHR43839:SF3">
    <property type="entry name" value="OLIGOPEPTIDE ABC TRANSPORTER, PERMEASE PROTEIN"/>
    <property type="match status" value="1"/>
</dbReference>
<comment type="similarity">
    <text evidence="6">Belongs to the binding-protein-dependent transport system permease family.</text>
</comment>
<dbReference type="InterPro" id="IPR035906">
    <property type="entry name" value="MetI-like_sf"/>
</dbReference>
<feature type="transmembrane region" description="Helical" evidence="6">
    <location>
        <begin position="460"/>
        <end position="484"/>
    </location>
</feature>
<dbReference type="CDD" id="cd06261">
    <property type="entry name" value="TM_PBP2"/>
    <property type="match status" value="2"/>
</dbReference>
<evidence type="ECO:0000256" key="5">
    <source>
        <dbReference type="ARBA" id="ARBA00023136"/>
    </source>
</evidence>
<dbReference type="Gene3D" id="1.10.3720.10">
    <property type="entry name" value="MetI-like"/>
    <property type="match status" value="2"/>
</dbReference>
<keyword evidence="9" id="KW-1185">Reference proteome</keyword>
<evidence type="ECO:0000313" key="8">
    <source>
        <dbReference type="EMBL" id="MRG86246.1"/>
    </source>
</evidence>
<feature type="transmembrane region" description="Helical" evidence="6">
    <location>
        <begin position="7"/>
        <end position="27"/>
    </location>
</feature>
<evidence type="ECO:0000256" key="2">
    <source>
        <dbReference type="ARBA" id="ARBA00022448"/>
    </source>
</evidence>
<feature type="transmembrane region" description="Helical" evidence="6">
    <location>
        <begin position="116"/>
        <end position="138"/>
    </location>
</feature>
<name>A0A6G1X5R7_9BACI</name>
<evidence type="ECO:0000256" key="3">
    <source>
        <dbReference type="ARBA" id="ARBA00022692"/>
    </source>
</evidence>
<evidence type="ECO:0000259" key="7">
    <source>
        <dbReference type="PROSITE" id="PS50928"/>
    </source>
</evidence>
<dbReference type="InterPro" id="IPR000515">
    <property type="entry name" value="MetI-like"/>
</dbReference>
<dbReference type="GO" id="GO:0005886">
    <property type="term" value="C:plasma membrane"/>
    <property type="evidence" value="ECO:0007669"/>
    <property type="project" value="UniProtKB-SubCell"/>
</dbReference>
<feature type="transmembrane region" description="Helical" evidence="6">
    <location>
        <begin position="490"/>
        <end position="509"/>
    </location>
</feature>
<dbReference type="PANTHER" id="PTHR43839">
    <property type="entry name" value="OPPC IN A BINDING PROTEIN-DEPENDENT TRANSPORT SYSTEM"/>
    <property type="match status" value="1"/>
</dbReference>
<evidence type="ECO:0000313" key="9">
    <source>
        <dbReference type="Proteomes" id="UP000480185"/>
    </source>
</evidence>
<dbReference type="Pfam" id="PF00528">
    <property type="entry name" value="BPD_transp_1"/>
    <property type="match status" value="2"/>
</dbReference>
<evidence type="ECO:0000256" key="6">
    <source>
        <dbReference type="RuleBase" id="RU363032"/>
    </source>
</evidence>
<reference evidence="8 9" key="1">
    <citation type="submission" date="2019-11" db="EMBL/GenBank/DDBJ databases">
        <authorList>
            <person name="Li J."/>
        </authorList>
    </citation>
    <scope>NUCLEOTIDE SEQUENCE [LARGE SCALE GENOMIC DNA]</scope>
    <source>
        <strain evidence="8 9">J4</strain>
    </source>
</reference>
<feature type="transmembrane region" description="Helical" evidence="6">
    <location>
        <begin position="254"/>
        <end position="274"/>
    </location>
</feature>
<feature type="transmembrane region" description="Helical" evidence="6">
    <location>
        <begin position="76"/>
        <end position="104"/>
    </location>
</feature>
<comment type="subcellular location">
    <subcellularLocation>
        <location evidence="6">Cell membrane</location>
        <topology evidence="6">Multi-pass membrane protein</topology>
    </subcellularLocation>
    <subcellularLocation>
        <location evidence="1">Membrane</location>
        <topology evidence="1">Multi-pass membrane protein</topology>
    </subcellularLocation>
</comment>
<accession>A0A6G1X5R7</accession>
<dbReference type="GO" id="GO:0055085">
    <property type="term" value="P:transmembrane transport"/>
    <property type="evidence" value="ECO:0007669"/>
    <property type="project" value="InterPro"/>
</dbReference>
<dbReference type="RefSeq" id="WP_153728165.1">
    <property type="nucleotide sequence ID" value="NZ_WJNH01000004.1"/>
</dbReference>
<feature type="transmembrane region" description="Helical" evidence="6">
    <location>
        <begin position="416"/>
        <end position="439"/>
    </location>
</feature>
<proteinExistence type="inferred from homology"/>
<feature type="transmembrane region" description="Helical" evidence="6">
    <location>
        <begin position="610"/>
        <end position="631"/>
    </location>
</feature>
<sequence>MKFIKPFIYYILGIVGILCISIMPQVFQTRGLTDIKGYFIDLSQFFKQFVNPDSWVYIAGRPPKEFPLLDVLWDPFIYSMQILLGALLLGFLIAFIFAFVANFLPKVLLNPIKRLLDLLESVPDLIVAILLQMLVIYIYKATGVKIFSIATYMDSKIYLAPIITLAILPMVSLFKVLLLMVEEEFLKDYVVFAESKGIKRKAIILRHILKNITPSAFYHSKVILWGTLSSQFIIERIFSIEGLTFYMVEGFDPITIAVSLIMLFTPFFVFYQFIDVWLEEERVYGKVIGQKRSRWRRVQAIQPLVSLRNFIEGFGRSIKQIRKPRLLMVYPLKVFFVHMKNIKFAIGSLFFIGLIVYSALYSITTDNHVDQERIVYEEDGATIKSAPPHAPPEPFLLGSDKLGFSLYDQIVIGAKYTLIFALAIALLRVLIGFLMGTFYAFHLNTRGQKWLEKLVDSTHFLPLSIIAYLLLAPILMETRVGFAYSFSERIIIEIVILTILVVPLTTVLIGNEMKQTLNKEFITSAKVLGGSKFHVLWKHIIPHIGPRLTIVFGQQFIQVLLIFIHLGVFNFFFGGTNVSFENPPDPPRSITYEWSGLIGSTTYAMSGNRYWIILWVLIAFMLSIIAMQFIIQGVKEVQQVKVGVVYSKRKLRKSVMKQKRQQLKKETLTDEDFVWVHRRDGEVPLE</sequence>
<comment type="caution">
    <text evidence="8">The sequence shown here is derived from an EMBL/GenBank/DDBJ whole genome shotgun (WGS) entry which is preliminary data.</text>
</comment>
<keyword evidence="5 6" id="KW-0472">Membrane</keyword>
<organism evidence="8 9">
    <name type="scientific">Salinibacillus xinjiangensis</name>
    <dbReference type="NCBI Taxonomy" id="1229268"/>
    <lineage>
        <taxon>Bacteria</taxon>
        <taxon>Bacillati</taxon>
        <taxon>Bacillota</taxon>
        <taxon>Bacilli</taxon>
        <taxon>Bacillales</taxon>
        <taxon>Bacillaceae</taxon>
        <taxon>Salinibacillus</taxon>
    </lineage>
</organism>
<keyword evidence="4 6" id="KW-1133">Transmembrane helix</keyword>
<dbReference type="OrthoDB" id="2351941at2"/>